<dbReference type="Gene3D" id="3.40.50.300">
    <property type="entry name" value="P-loop containing nucleotide triphosphate hydrolases"/>
    <property type="match status" value="1"/>
</dbReference>
<evidence type="ECO:0000313" key="4">
    <source>
        <dbReference type="Proteomes" id="UP000178570"/>
    </source>
</evidence>
<feature type="domain" description="TraG P-loop" evidence="2">
    <location>
        <begin position="254"/>
        <end position="555"/>
    </location>
</feature>
<reference evidence="3 4" key="1">
    <citation type="journal article" date="2016" name="Nat. Commun.">
        <title>Thousands of microbial genomes shed light on interconnected biogeochemical processes in an aquifer system.</title>
        <authorList>
            <person name="Anantharaman K."/>
            <person name="Brown C.T."/>
            <person name="Hug L.A."/>
            <person name="Sharon I."/>
            <person name="Castelle C.J."/>
            <person name="Probst A.J."/>
            <person name="Thomas B.C."/>
            <person name="Singh A."/>
            <person name="Wilkins M.J."/>
            <person name="Karaoz U."/>
            <person name="Brodie E.L."/>
            <person name="Williams K.H."/>
            <person name="Hubbard S.S."/>
            <person name="Banfield J.F."/>
        </authorList>
    </citation>
    <scope>NUCLEOTIDE SEQUENCE [LARGE SCALE GENOMIC DNA]</scope>
</reference>
<evidence type="ECO:0000256" key="1">
    <source>
        <dbReference type="SAM" id="Coils"/>
    </source>
</evidence>
<evidence type="ECO:0000259" key="2">
    <source>
        <dbReference type="Pfam" id="PF19044"/>
    </source>
</evidence>
<dbReference type="PANTHER" id="PTHR30121">
    <property type="entry name" value="UNCHARACTERIZED PROTEIN YJGR-RELATED"/>
    <property type="match status" value="1"/>
</dbReference>
<accession>A0A1G1XKQ8</accession>
<protein>
    <submittedName>
        <fullName evidence="3">Conjugal transfer protein TraC</fullName>
    </submittedName>
</protein>
<dbReference type="Gene3D" id="1.10.8.730">
    <property type="match status" value="1"/>
</dbReference>
<dbReference type="SUPFAM" id="SSF52540">
    <property type="entry name" value="P-loop containing nucleoside triphosphate hydrolases"/>
    <property type="match status" value="1"/>
</dbReference>
<gene>
    <name evidence="3" type="ORF">A2570_01215</name>
</gene>
<comment type="caution">
    <text evidence="3">The sequence shown here is derived from an EMBL/GenBank/DDBJ whole genome shotgun (WGS) entry which is preliminary data.</text>
</comment>
<dbReference type="EMBL" id="MHHY01000006">
    <property type="protein sequence ID" value="OGY40735.1"/>
    <property type="molecule type" value="Genomic_DNA"/>
</dbReference>
<dbReference type="PANTHER" id="PTHR30121:SF6">
    <property type="entry name" value="SLR6007 PROTEIN"/>
    <property type="match status" value="1"/>
</dbReference>
<dbReference type="STRING" id="1797529.A2570_01215"/>
<dbReference type="NCBIfam" id="NF045971">
    <property type="entry name" value="conju_CD1110"/>
    <property type="match status" value="1"/>
</dbReference>
<name>A0A1G1XKQ8_9BACT</name>
<dbReference type="Proteomes" id="UP000178570">
    <property type="component" value="Unassembled WGS sequence"/>
</dbReference>
<dbReference type="AlphaFoldDB" id="A0A1G1XKQ8"/>
<sequence length="604" mass="68358">MIDLPFFKKNQQAAASIRTIEELTQEELYEKTKTNLRDLITPVGLEVNPSFLKFSGKLVKTLFILSYPKILSVGWLSPVVNLNQSVNVSIFFHPMDTEKVLKNLRKRATQLEAQMLEEQERGLVRNVLLETAISDIEGLRDSLVQGRDKMFYIAVYLTIIANTEEEMSQIENNLVSMFGQKMIDLKPAIFRQFEAYESNLPIGLDLLDTRTPLNIGPASTFFPFISSNLIQDDGIFYGMNMQNSTPVIFDRFSLENSNCVIFAKSGSGKSYFTKLDIIRHLMKGVDVIVVDPENEYKHLAESFGGSFFRISIQSEDHMNPFDLSTIGEDEDPITAFREHILDIIGLVKVMVGELKPEEEAILDQAIKQTYASRDITADTPFFGKEPPILEDLESVLRTMEGGVSLADKLYKYTKGTFSGFINQPTTVDMNNRLSVFSIRDLDEELRPVAMYIILGHIWNLIRREKKKRLLIIDEAWWLMKNNDGANFLLSMAKRARKYFLGVTTITQDVDDFLKSPYGKPIITNSSMQFLMKQASAAISSLAQAFTLTPPEVDVLMNLSIGEGLLFAGPKHLILRVMASYTEDQVITTNPEQLLKIQKAKEQAG</sequence>
<dbReference type="InterPro" id="IPR043964">
    <property type="entry name" value="P-loop_TraG"/>
</dbReference>
<feature type="coiled-coil region" evidence="1">
    <location>
        <begin position="153"/>
        <end position="180"/>
    </location>
</feature>
<evidence type="ECO:0000313" key="3">
    <source>
        <dbReference type="EMBL" id="OGY40735.1"/>
    </source>
</evidence>
<organism evidence="3 4">
    <name type="scientific">Candidatus Brennerbacteria bacterium RIFOXYD1_FULL_41_16</name>
    <dbReference type="NCBI Taxonomy" id="1797529"/>
    <lineage>
        <taxon>Bacteria</taxon>
        <taxon>Candidatus Brenneribacteriota</taxon>
    </lineage>
</organism>
<dbReference type="Pfam" id="PF19044">
    <property type="entry name" value="P-loop_TraG"/>
    <property type="match status" value="1"/>
</dbReference>
<dbReference type="InterPro" id="IPR051162">
    <property type="entry name" value="T4SS_component"/>
</dbReference>
<proteinExistence type="predicted"/>
<keyword evidence="1" id="KW-0175">Coiled coil</keyword>
<dbReference type="InterPro" id="IPR027417">
    <property type="entry name" value="P-loop_NTPase"/>
</dbReference>